<dbReference type="AlphaFoldDB" id="A0AAV5QZF2"/>
<reference evidence="22 23" key="1">
    <citation type="journal article" date="2023" name="Elife">
        <title>Identification of key yeast species and microbe-microbe interactions impacting larval growth of Drosophila in the wild.</title>
        <authorList>
            <person name="Mure A."/>
            <person name="Sugiura Y."/>
            <person name="Maeda R."/>
            <person name="Honda K."/>
            <person name="Sakurai N."/>
            <person name="Takahashi Y."/>
            <person name="Watada M."/>
            <person name="Katoh T."/>
            <person name="Gotoh A."/>
            <person name="Gotoh Y."/>
            <person name="Taniguchi I."/>
            <person name="Nakamura K."/>
            <person name="Hayashi T."/>
            <person name="Katayama T."/>
            <person name="Uemura T."/>
            <person name="Hattori Y."/>
        </authorList>
    </citation>
    <scope>NUCLEOTIDE SEQUENCE [LARGE SCALE GENOMIC DNA]</scope>
    <source>
        <strain evidence="22 23">PK-24</strain>
    </source>
</reference>
<comment type="catalytic activity">
    <reaction evidence="1">
        <text>S-ubiquitinyl-[E2 ubiquitin-conjugating enzyme]-L-cysteine + [acceptor protein]-L-lysine = [E2 ubiquitin-conjugating enzyme]-L-cysteine + N(6)-ubiquitinyl-[acceptor protein]-L-lysine.</text>
        <dbReference type="EC" id="2.3.2.27"/>
    </reaction>
</comment>
<dbReference type="GO" id="GO:0008270">
    <property type="term" value="F:zinc ion binding"/>
    <property type="evidence" value="ECO:0007669"/>
    <property type="project" value="UniProtKB-KW"/>
</dbReference>
<organism evidence="22 23">
    <name type="scientific">Pichia kluyveri</name>
    <name type="common">Yeast</name>
    <dbReference type="NCBI Taxonomy" id="36015"/>
    <lineage>
        <taxon>Eukaryota</taxon>
        <taxon>Fungi</taxon>
        <taxon>Dikarya</taxon>
        <taxon>Ascomycota</taxon>
        <taxon>Saccharomycotina</taxon>
        <taxon>Pichiomycetes</taxon>
        <taxon>Pichiales</taxon>
        <taxon>Pichiaceae</taxon>
        <taxon>Pichia</taxon>
    </lineage>
</organism>
<evidence type="ECO:0000256" key="4">
    <source>
        <dbReference type="ARBA" id="ARBA00008704"/>
    </source>
</evidence>
<dbReference type="GO" id="GO:0016567">
    <property type="term" value="P:protein ubiquitination"/>
    <property type="evidence" value="ECO:0007669"/>
    <property type="project" value="UniProtKB-ARBA"/>
</dbReference>
<dbReference type="SMART" id="SM00184">
    <property type="entry name" value="RING"/>
    <property type="match status" value="1"/>
</dbReference>
<evidence type="ECO:0000256" key="9">
    <source>
        <dbReference type="ARBA" id="ARBA00022692"/>
    </source>
</evidence>
<evidence type="ECO:0000256" key="1">
    <source>
        <dbReference type="ARBA" id="ARBA00000900"/>
    </source>
</evidence>
<keyword evidence="11 19" id="KW-0863">Zinc-finger</keyword>
<evidence type="ECO:0000256" key="17">
    <source>
        <dbReference type="ARBA" id="ARBA00023140"/>
    </source>
</evidence>
<keyword evidence="7" id="KW-0962">Peroxisome biogenesis</keyword>
<dbReference type="CDD" id="cd16527">
    <property type="entry name" value="RING-HC_PEX10"/>
    <property type="match status" value="1"/>
</dbReference>
<evidence type="ECO:0000256" key="15">
    <source>
        <dbReference type="ARBA" id="ARBA00022989"/>
    </source>
</evidence>
<name>A0AAV5QZF2_PICKL</name>
<dbReference type="GO" id="GO:0005778">
    <property type="term" value="C:peroxisomal membrane"/>
    <property type="evidence" value="ECO:0007669"/>
    <property type="project" value="UniProtKB-SubCell"/>
</dbReference>
<accession>A0AAV5QZF2</accession>
<keyword evidence="23" id="KW-1185">Reference proteome</keyword>
<dbReference type="InterPro" id="IPR001841">
    <property type="entry name" value="Znf_RING"/>
</dbReference>
<evidence type="ECO:0000256" key="18">
    <source>
        <dbReference type="ARBA" id="ARBA00041230"/>
    </source>
</evidence>
<dbReference type="InterPro" id="IPR017907">
    <property type="entry name" value="Znf_RING_CS"/>
</dbReference>
<feature type="transmembrane region" description="Helical" evidence="20">
    <location>
        <begin position="95"/>
        <end position="113"/>
    </location>
</feature>
<comment type="similarity">
    <text evidence="4">Belongs to the pex2/pex10/pex12 family.</text>
</comment>
<evidence type="ECO:0000256" key="14">
    <source>
        <dbReference type="ARBA" id="ARBA00022927"/>
    </source>
</evidence>
<evidence type="ECO:0000256" key="8">
    <source>
        <dbReference type="ARBA" id="ARBA00022679"/>
    </source>
</evidence>
<protein>
    <recommendedName>
        <fullName evidence="5">RING-type E3 ubiquitin transferase</fullName>
        <ecNumber evidence="5">2.3.2.27</ecNumber>
    </recommendedName>
    <alternativeName>
        <fullName evidence="18">Peroxin-10</fullName>
    </alternativeName>
</protein>
<evidence type="ECO:0000256" key="16">
    <source>
        <dbReference type="ARBA" id="ARBA00023136"/>
    </source>
</evidence>
<evidence type="ECO:0000259" key="21">
    <source>
        <dbReference type="PROSITE" id="PS50089"/>
    </source>
</evidence>
<keyword evidence="15 20" id="KW-1133">Transmembrane helix</keyword>
<evidence type="ECO:0000256" key="7">
    <source>
        <dbReference type="ARBA" id="ARBA00022593"/>
    </source>
</evidence>
<evidence type="ECO:0000256" key="2">
    <source>
        <dbReference type="ARBA" id="ARBA00004585"/>
    </source>
</evidence>
<dbReference type="InterPro" id="IPR006845">
    <property type="entry name" value="Pex_N"/>
</dbReference>
<sequence length="274" mass="31243">MEYSRYLNLAKASAIIRAHQKDESFVKDVESKILDTIREFKGAAFVQRGKNWIRILSRVVYLLTTMGIGSRTLGEEYVDIRYVNNNRNIGIRRRLLYVIACIIPLFATRLGNIAQYGKLLSQLNLILFYFFGRYYDIGKRLLGMEYVSSSGEVSKDNTNVGKYKYLGMALAAQLTFQGIVKVKDIVKERQKLVVDIDDNVNEKEHDSEKEETEESVEFKTETPCLLCLSSLENAAAAGCGHVFCWTCVLEWAQQSRSCPLCRAALKPQQLLLLR</sequence>
<evidence type="ECO:0000256" key="12">
    <source>
        <dbReference type="ARBA" id="ARBA00022786"/>
    </source>
</evidence>
<dbReference type="InterPro" id="IPR025654">
    <property type="entry name" value="PEX2/10"/>
</dbReference>
<comment type="caution">
    <text evidence="22">The sequence shown here is derived from an EMBL/GenBank/DDBJ whole genome shotgun (WGS) entry which is preliminary data.</text>
</comment>
<dbReference type="GO" id="GO:0016562">
    <property type="term" value="P:protein import into peroxisome matrix, receptor recycling"/>
    <property type="evidence" value="ECO:0007669"/>
    <property type="project" value="UniProtKB-ARBA"/>
</dbReference>
<keyword evidence="8" id="KW-0808">Transferase</keyword>
<evidence type="ECO:0000256" key="20">
    <source>
        <dbReference type="SAM" id="Phobius"/>
    </source>
</evidence>
<dbReference type="PANTHER" id="PTHR23350">
    <property type="entry name" value="PEROXISOME ASSEMBLY PROTEIN 10"/>
    <property type="match status" value="1"/>
</dbReference>
<keyword evidence="9 20" id="KW-0812">Transmembrane</keyword>
<evidence type="ECO:0000256" key="5">
    <source>
        <dbReference type="ARBA" id="ARBA00012483"/>
    </source>
</evidence>
<dbReference type="InterPro" id="IPR013083">
    <property type="entry name" value="Znf_RING/FYVE/PHD"/>
</dbReference>
<evidence type="ECO:0000313" key="23">
    <source>
        <dbReference type="Proteomes" id="UP001378960"/>
    </source>
</evidence>
<dbReference type="PROSITE" id="PS00518">
    <property type="entry name" value="ZF_RING_1"/>
    <property type="match status" value="1"/>
</dbReference>
<evidence type="ECO:0000256" key="13">
    <source>
        <dbReference type="ARBA" id="ARBA00022833"/>
    </source>
</evidence>
<comment type="subcellular location">
    <subcellularLocation>
        <location evidence="2">Peroxisome membrane</location>
        <topology evidence="2">Multi-pass membrane protein</topology>
    </subcellularLocation>
</comment>
<dbReference type="Pfam" id="PF13639">
    <property type="entry name" value="zf-RING_2"/>
    <property type="match status" value="1"/>
</dbReference>
<dbReference type="PROSITE" id="PS50089">
    <property type="entry name" value="ZF_RING_2"/>
    <property type="match status" value="1"/>
</dbReference>
<evidence type="ECO:0000256" key="6">
    <source>
        <dbReference type="ARBA" id="ARBA00022448"/>
    </source>
</evidence>
<dbReference type="GO" id="GO:0016874">
    <property type="term" value="F:ligase activity"/>
    <property type="evidence" value="ECO:0007669"/>
    <property type="project" value="UniProtKB-KW"/>
</dbReference>
<keyword evidence="10" id="KW-0479">Metal-binding</keyword>
<evidence type="ECO:0000256" key="19">
    <source>
        <dbReference type="PROSITE-ProRule" id="PRU00175"/>
    </source>
</evidence>
<evidence type="ECO:0000256" key="10">
    <source>
        <dbReference type="ARBA" id="ARBA00022723"/>
    </source>
</evidence>
<keyword evidence="22" id="KW-0436">Ligase</keyword>
<dbReference type="EC" id="2.3.2.27" evidence="5"/>
<feature type="domain" description="RING-type" evidence="21">
    <location>
        <begin position="224"/>
        <end position="262"/>
    </location>
</feature>
<keyword evidence="14" id="KW-0653">Protein transport</keyword>
<comment type="pathway">
    <text evidence="3">Protein modification; protein ubiquitination.</text>
</comment>
<keyword evidence="6" id="KW-0813">Transport</keyword>
<evidence type="ECO:0000313" key="22">
    <source>
        <dbReference type="EMBL" id="GMM44376.1"/>
    </source>
</evidence>
<dbReference type="SUPFAM" id="SSF57850">
    <property type="entry name" value="RING/U-box"/>
    <property type="match status" value="1"/>
</dbReference>
<proteinExistence type="inferred from homology"/>
<dbReference type="EMBL" id="BTGB01000001">
    <property type="protein sequence ID" value="GMM44376.1"/>
    <property type="molecule type" value="Genomic_DNA"/>
</dbReference>
<evidence type="ECO:0000256" key="11">
    <source>
        <dbReference type="ARBA" id="ARBA00022771"/>
    </source>
</evidence>
<dbReference type="PANTHER" id="PTHR23350:SF0">
    <property type="entry name" value="PEROXISOME BIOGENESIS FACTOR 10"/>
    <property type="match status" value="1"/>
</dbReference>
<keyword evidence="13" id="KW-0862">Zinc</keyword>
<gene>
    <name evidence="22" type="ORF">DAPK24_009510</name>
</gene>
<evidence type="ECO:0000256" key="3">
    <source>
        <dbReference type="ARBA" id="ARBA00004906"/>
    </source>
</evidence>
<dbReference type="Pfam" id="PF04757">
    <property type="entry name" value="Pex2_Pex12"/>
    <property type="match status" value="2"/>
</dbReference>
<dbReference type="GO" id="GO:0061630">
    <property type="term" value="F:ubiquitin protein ligase activity"/>
    <property type="evidence" value="ECO:0007669"/>
    <property type="project" value="UniProtKB-EC"/>
</dbReference>
<keyword evidence="12" id="KW-0833">Ubl conjugation pathway</keyword>
<dbReference type="Gene3D" id="3.30.40.10">
    <property type="entry name" value="Zinc/RING finger domain, C3HC4 (zinc finger)"/>
    <property type="match status" value="1"/>
</dbReference>
<keyword evidence="17" id="KW-0576">Peroxisome</keyword>
<dbReference type="Proteomes" id="UP001378960">
    <property type="component" value="Unassembled WGS sequence"/>
</dbReference>
<keyword evidence="16 20" id="KW-0472">Membrane</keyword>